<dbReference type="EMBL" id="PYLY01000043">
    <property type="protein sequence ID" value="PST99719.1"/>
    <property type="molecule type" value="Genomic_DNA"/>
</dbReference>
<evidence type="ECO:0000256" key="2">
    <source>
        <dbReference type="ARBA" id="ARBA00009035"/>
    </source>
</evidence>
<proteinExistence type="inferred from homology"/>
<comment type="similarity">
    <text evidence="2">Belongs to the YejK family.</text>
</comment>
<evidence type="ECO:0000313" key="5">
    <source>
        <dbReference type="Proteomes" id="UP000241858"/>
    </source>
</evidence>
<dbReference type="PANTHER" id="PTHR38772:SF1">
    <property type="entry name" value="NUCLEOID-ASSOCIATED PROTEIN YEJK"/>
    <property type="match status" value="1"/>
</dbReference>
<dbReference type="PANTHER" id="PTHR38772">
    <property type="match status" value="1"/>
</dbReference>
<evidence type="ECO:0000313" key="4">
    <source>
        <dbReference type="EMBL" id="PST99719.1"/>
    </source>
</evidence>
<comment type="caution">
    <text evidence="4">The sequence shown here is derived from an EMBL/GenBank/DDBJ whole genome shotgun (WGS) entry which is preliminary data.</text>
</comment>
<dbReference type="GO" id="GO:0003727">
    <property type="term" value="F:single-stranded RNA binding"/>
    <property type="evidence" value="ECO:0007669"/>
    <property type="project" value="TreeGrafter"/>
</dbReference>
<keyword evidence="3" id="KW-0963">Cytoplasm</keyword>
<dbReference type="InterPro" id="IPR007358">
    <property type="entry name" value="Nucleoid_associated_NdpA"/>
</dbReference>
<dbReference type="GO" id="GO:0043590">
    <property type="term" value="C:bacterial nucleoid"/>
    <property type="evidence" value="ECO:0007669"/>
    <property type="project" value="TreeGrafter"/>
</dbReference>
<sequence>MSAKLNNLTISSIVRDTTNFAVAKEPIVNDVSGFSESIVSKLTTLFNTTGLRTGRFTDAPKAKFSLDLFNHLKLDTLEIDDFSIFAKGLGRILADELNTNQAKQAKDGFLLIYDYSVENNDTEDKYLCVVFLHRMNGVNISEKLTLEDIEQINIDSLNLGARISLQAFGKEEDDLDERSILFKIGRGSEVRVYFQNFIGCDEPSDAKFESANLLRAIEFVCKKIQLNEEDSLSITDKVSSYCKGLIQNGEHQAELKNLASYAFTNAEHAEIFIQIAQETYKLSEYVGLDKSVINKYGDIIAKTDKYRFTIKKSAIHDAVKWDSNTEELTISQLPEETKQQLNNLFSR</sequence>
<reference evidence="4 5" key="1">
    <citation type="submission" date="2018-03" db="EMBL/GenBank/DDBJ databases">
        <title>Whole genome sequencing of Histamine producing bacteria.</title>
        <authorList>
            <person name="Butler K."/>
        </authorList>
    </citation>
    <scope>NUCLEOTIDE SEQUENCE [LARGE SCALE GENOMIC DNA]</scope>
    <source>
        <strain evidence="4 5">DSM 23343</strain>
    </source>
</reference>
<dbReference type="RefSeq" id="WP_061000562.1">
    <property type="nucleotide sequence ID" value="NZ_LNQZ01000036.1"/>
</dbReference>
<dbReference type="Proteomes" id="UP000241858">
    <property type="component" value="Unassembled WGS sequence"/>
</dbReference>
<gene>
    <name evidence="4" type="ORF">C0W81_16885</name>
</gene>
<dbReference type="GO" id="GO:0003690">
    <property type="term" value="F:double-stranded DNA binding"/>
    <property type="evidence" value="ECO:0007669"/>
    <property type="project" value="TreeGrafter"/>
</dbReference>
<dbReference type="Pfam" id="PF04245">
    <property type="entry name" value="NA37"/>
    <property type="match status" value="1"/>
</dbReference>
<accession>A0A2T3HU59</accession>
<organism evidence="4 5">
    <name type="scientific">Photobacterium aquimaris</name>
    <dbReference type="NCBI Taxonomy" id="512643"/>
    <lineage>
        <taxon>Bacteria</taxon>
        <taxon>Pseudomonadati</taxon>
        <taxon>Pseudomonadota</taxon>
        <taxon>Gammaproteobacteria</taxon>
        <taxon>Vibrionales</taxon>
        <taxon>Vibrionaceae</taxon>
        <taxon>Photobacterium</taxon>
    </lineage>
</organism>
<evidence type="ECO:0000256" key="3">
    <source>
        <dbReference type="ARBA" id="ARBA00022490"/>
    </source>
</evidence>
<dbReference type="OrthoDB" id="9131762at2"/>
<evidence type="ECO:0000256" key="1">
    <source>
        <dbReference type="ARBA" id="ARBA00004453"/>
    </source>
</evidence>
<dbReference type="AlphaFoldDB" id="A0A2T3HU59"/>
<comment type="subcellular location">
    <subcellularLocation>
        <location evidence="1">Cytoplasm</location>
        <location evidence="1">Nucleoid</location>
    </subcellularLocation>
</comment>
<protein>
    <submittedName>
        <fullName evidence="4">Nucleoid-associated protein</fullName>
    </submittedName>
</protein>
<name>A0A2T3HU59_9GAMM</name>